<gene>
    <name evidence="2" type="ORF">SOCE836_011340</name>
</gene>
<dbReference type="EMBL" id="CP012672">
    <property type="protein sequence ID" value="AUX29049.1"/>
    <property type="molecule type" value="Genomic_DNA"/>
</dbReference>
<dbReference type="Pfam" id="PF03334">
    <property type="entry name" value="PhaG_MnhG_YufB"/>
    <property type="match status" value="1"/>
</dbReference>
<evidence type="ECO:0000256" key="1">
    <source>
        <dbReference type="SAM" id="Phobius"/>
    </source>
</evidence>
<dbReference type="GO" id="GO:0015385">
    <property type="term" value="F:sodium:proton antiporter activity"/>
    <property type="evidence" value="ECO:0007669"/>
    <property type="project" value="TreeGrafter"/>
</dbReference>
<dbReference type="PANTHER" id="PTHR34703:SF1">
    <property type="entry name" value="ANTIPORTER SUBUNIT MNHG2-RELATED"/>
    <property type="match status" value="1"/>
</dbReference>
<dbReference type="Proteomes" id="UP000295497">
    <property type="component" value="Chromosome"/>
</dbReference>
<proteinExistence type="predicted"/>
<feature type="transmembrane region" description="Helical" evidence="1">
    <location>
        <begin position="63"/>
        <end position="85"/>
    </location>
</feature>
<keyword evidence="1" id="KW-0472">Membrane</keyword>
<dbReference type="NCBIfam" id="TIGR01300">
    <property type="entry name" value="CPA3_mnhG_phaG"/>
    <property type="match status" value="1"/>
</dbReference>
<dbReference type="RefSeq" id="WP_207217755.1">
    <property type="nucleotide sequence ID" value="NZ_CP012672.1"/>
</dbReference>
<name>A0A4P2QGQ9_SORCE</name>
<dbReference type="AlphaFoldDB" id="A0A4P2QGQ9"/>
<dbReference type="NCBIfam" id="NF009314">
    <property type="entry name" value="PRK12674.1-2"/>
    <property type="match status" value="1"/>
</dbReference>
<dbReference type="PANTHER" id="PTHR34703">
    <property type="entry name" value="ANTIPORTER SUBUNIT MNHG2-RELATED"/>
    <property type="match status" value="1"/>
</dbReference>
<organism evidence="2 3">
    <name type="scientific">Sorangium cellulosum</name>
    <name type="common">Polyangium cellulosum</name>
    <dbReference type="NCBI Taxonomy" id="56"/>
    <lineage>
        <taxon>Bacteria</taxon>
        <taxon>Pseudomonadati</taxon>
        <taxon>Myxococcota</taxon>
        <taxon>Polyangia</taxon>
        <taxon>Polyangiales</taxon>
        <taxon>Polyangiaceae</taxon>
        <taxon>Sorangium</taxon>
    </lineage>
</organism>
<keyword evidence="1" id="KW-0812">Transmembrane</keyword>
<dbReference type="InterPro" id="IPR005133">
    <property type="entry name" value="PhaG_MnhG_YufB"/>
</dbReference>
<keyword evidence="1" id="KW-1133">Transmembrane helix</keyword>
<accession>A0A4P2QGQ9</accession>
<reference evidence="2 3" key="1">
    <citation type="submission" date="2015-09" db="EMBL/GenBank/DDBJ databases">
        <title>Sorangium comparison.</title>
        <authorList>
            <person name="Zaburannyi N."/>
            <person name="Bunk B."/>
            <person name="Overmann J."/>
            <person name="Mueller R."/>
        </authorList>
    </citation>
    <scope>NUCLEOTIDE SEQUENCE [LARGE SCALE GENOMIC DNA]</scope>
    <source>
        <strain evidence="2 3">So ce836</strain>
    </source>
</reference>
<feature type="transmembrane region" description="Helical" evidence="1">
    <location>
        <begin position="38"/>
        <end position="57"/>
    </location>
</feature>
<evidence type="ECO:0000313" key="3">
    <source>
        <dbReference type="Proteomes" id="UP000295497"/>
    </source>
</evidence>
<protein>
    <submittedName>
        <fullName evidence="2">Cation:proton antiporter</fullName>
    </submittedName>
</protein>
<feature type="transmembrane region" description="Helical" evidence="1">
    <location>
        <begin position="6"/>
        <end position="26"/>
    </location>
</feature>
<sequence>MLASALEIAAALAGTFFMFVASLGVLRLPDFYARIHAPTKAATLGLAFLLAALALHFRELASVTKAALALLFVGVTAPVGAHILARAAYRRGVRAPGTLVDEYGPSVQRLRSEQERAEEVKEDG</sequence>
<evidence type="ECO:0000313" key="2">
    <source>
        <dbReference type="EMBL" id="AUX29049.1"/>
    </source>
</evidence>